<name>A0A4D7B2L5_9HYPH</name>
<sequence>MSTTTMSQPEPTILAPDPDTRTPAFSLPPGTCDSHCHIFGPHARYPYAPGRSYTPHDAPLAAFRALHGKLGVARAVIVNATCHGRDNSVVTDAIAESGGRYLGVANIDESFTDRELERLTEQGIRGCRFTFVRRLGAVPDLAAFQRIVQRIRPLGWHVDLYFEAQDVPDFVPMLRALPVPHVIDHMGGVRAGASHDAAAFAALVELLKTDEQCWMKVTGPERISAAGPPFRDVVPFARALIAAAPDRVLWGTDWPHPNVKLMPNDGDLVDIVPHYTTDPALQQALLVDNPARLYRFA</sequence>
<dbReference type="SUPFAM" id="SSF51556">
    <property type="entry name" value="Metallo-dependent hydrolases"/>
    <property type="match status" value="1"/>
</dbReference>
<evidence type="ECO:0000259" key="2">
    <source>
        <dbReference type="Pfam" id="PF04909"/>
    </source>
</evidence>
<dbReference type="OrthoDB" id="9787654at2"/>
<accession>A0A4D7B2L5</accession>
<keyword evidence="4" id="KW-1185">Reference proteome</keyword>
<dbReference type="AlphaFoldDB" id="A0A4D7B2L5"/>
<dbReference type="KEGG" id="pstg:E8M01_14330"/>
<protein>
    <submittedName>
        <fullName evidence="3">2-pyrone-4,6-dicarboxylate hydrolase</fullName>
    </submittedName>
</protein>
<dbReference type="Gene3D" id="3.20.20.140">
    <property type="entry name" value="Metal-dependent hydrolases"/>
    <property type="match status" value="1"/>
</dbReference>
<gene>
    <name evidence="3" type="ORF">E8M01_14330</name>
</gene>
<dbReference type="Pfam" id="PF04909">
    <property type="entry name" value="Amidohydro_2"/>
    <property type="match status" value="1"/>
</dbReference>
<dbReference type="EMBL" id="CP039690">
    <property type="protein sequence ID" value="QCI65283.1"/>
    <property type="molecule type" value="Genomic_DNA"/>
</dbReference>
<organism evidence="3 4">
    <name type="scientific">Phreatobacter stygius</name>
    <dbReference type="NCBI Taxonomy" id="1940610"/>
    <lineage>
        <taxon>Bacteria</taxon>
        <taxon>Pseudomonadati</taxon>
        <taxon>Pseudomonadota</taxon>
        <taxon>Alphaproteobacteria</taxon>
        <taxon>Hyphomicrobiales</taxon>
        <taxon>Phreatobacteraceae</taxon>
        <taxon>Phreatobacter</taxon>
    </lineage>
</organism>
<reference evidence="3 4" key="1">
    <citation type="submission" date="2019-04" db="EMBL/GenBank/DDBJ databases">
        <title>Phreatobacter aquaticus sp. nov.</title>
        <authorList>
            <person name="Choi A."/>
        </authorList>
    </citation>
    <scope>NUCLEOTIDE SEQUENCE [LARGE SCALE GENOMIC DNA]</scope>
    <source>
        <strain evidence="3 4">KCTC 52518</strain>
    </source>
</reference>
<feature type="domain" description="Amidohydrolase-related" evidence="2">
    <location>
        <begin position="32"/>
        <end position="296"/>
    </location>
</feature>
<proteinExistence type="predicted"/>
<dbReference type="InterPro" id="IPR032466">
    <property type="entry name" value="Metal_Hydrolase"/>
</dbReference>
<dbReference type="PANTHER" id="PTHR35563:SF2">
    <property type="entry name" value="BARREL METAL-DEPENDENT HYDROLASE, PUTATIVE (AFU_ORTHOLOGUE AFUA_1G16240)-RELATED"/>
    <property type="match status" value="1"/>
</dbReference>
<evidence type="ECO:0000256" key="1">
    <source>
        <dbReference type="SAM" id="MobiDB-lite"/>
    </source>
</evidence>
<dbReference type="InterPro" id="IPR006680">
    <property type="entry name" value="Amidohydro-rel"/>
</dbReference>
<dbReference type="Proteomes" id="UP000298781">
    <property type="component" value="Chromosome"/>
</dbReference>
<dbReference type="GO" id="GO:0016787">
    <property type="term" value="F:hydrolase activity"/>
    <property type="evidence" value="ECO:0007669"/>
    <property type="project" value="UniProtKB-KW"/>
</dbReference>
<keyword evidence="3" id="KW-0378">Hydrolase</keyword>
<dbReference type="InterPro" id="IPR052358">
    <property type="entry name" value="Aro_Compnd_Degr_Hydrolases"/>
</dbReference>
<feature type="region of interest" description="Disordered" evidence="1">
    <location>
        <begin position="1"/>
        <end position="20"/>
    </location>
</feature>
<evidence type="ECO:0000313" key="4">
    <source>
        <dbReference type="Proteomes" id="UP000298781"/>
    </source>
</evidence>
<feature type="compositionally biased region" description="Polar residues" evidence="1">
    <location>
        <begin position="1"/>
        <end position="10"/>
    </location>
</feature>
<evidence type="ECO:0000313" key="3">
    <source>
        <dbReference type="EMBL" id="QCI65283.1"/>
    </source>
</evidence>
<dbReference type="PANTHER" id="PTHR35563">
    <property type="entry name" value="BARREL METAL-DEPENDENT HYDROLASE, PUTATIVE (AFU_ORTHOLOGUE AFUA_1G16240)-RELATED"/>
    <property type="match status" value="1"/>
</dbReference>